<dbReference type="AlphaFoldDB" id="A0A8J2REY8"/>
<protein>
    <submittedName>
        <fullName evidence="1">Uncharacterized protein</fullName>
    </submittedName>
</protein>
<name>A0A8J2REY8_9CRUS</name>
<evidence type="ECO:0000313" key="1">
    <source>
        <dbReference type="EMBL" id="CAH0103235.1"/>
    </source>
</evidence>
<gene>
    <name evidence="1" type="ORF">DGAL_LOCUS5769</name>
</gene>
<sequence length="74" mass="8450">MAKIHLTVEAMRNQKRLIKKVVRPPKRTKAICTKGPLQLEVLKFSKNSTKASLFEKLLLLKQNSKLINIAVESH</sequence>
<comment type="caution">
    <text evidence="1">The sequence shown here is derived from an EMBL/GenBank/DDBJ whole genome shotgun (WGS) entry which is preliminary data.</text>
</comment>
<evidence type="ECO:0000313" key="2">
    <source>
        <dbReference type="Proteomes" id="UP000789390"/>
    </source>
</evidence>
<dbReference type="EMBL" id="CAKKLH010000105">
    <property type="protein sequence ID" value="CAH0103235.1"/>
    <property type="molecule type" value="Genomic_DNA"/>
</dbReference>
<keyword evidence="2" id="KW-1185">Reference proteome</keyword>
<accession>A0A8J2REY8</accession>
<reference evidence="1" key="1">
    <citation type="submission" date="2021-11" db="EMBL/GenBank/DDBJ databases">
        <authorList>
            <person name="Schell T."/>
        </authorList>
    </citation>
    <scope>NUCLEOTIDE SEQUENCE</scope>
    <source>
        <strain evidence="1">M5</strain>
    </source>
</reference>
<dbReference type="Proteomes" id="UP000789390">
    <property type="component" value="Unassembled WGS sequence"/>
</dbReference>
<organism evidence="1 2">
    <name type="scientific">Daphnia galeata</name>
    <dbReference type="NCBI Taxonomy" id="27404"/>
    <lineage>
        <taxon>Eukaryota</taxon>
        <taxon>Metazoa</taxon>
        <taxon>Ecdysozoa</taxon>
        <taxon>Arthropoda</taxon>
        <taxon>Crustacea</taxon>
        <taxon>Branchiopoda</taxon>
        <taxon>Diplostraca</taxon>
        <taxon>Cladocera</taxon>
        <taxon>Anomopoda</taxon>
        <taxon>Daphniidae</taxon>
        <taxon>Daphnia</taxon>
    </lineage>
</organism>
<proteinExistence type="predicted"/>